<name>A0A1Y1YMG5_9PLEO</name>
<feature type="coiled-coil region" evidence="1">
    <location>
        <begin position="75"/>
        <end position="115"/>
    </location>
</feature>
<comment type="caution">
    <text evidence="3">The sequence shown here is derived from an EMBL/GenBank/DDBJ whole genome shotgun (WGS) entry which is preliminary data.</text>
</comment>
<evidence type="ECO:0000256" key="2">
    <source>
        <dbReference type="SAM" id="MobiDB-lite"/>
    </source>
</evidence>
<evidence type="ECO:0000256" key="1">
    <source>
        <dbReference type="SAM" id="Coils"/>
    </source>
</evidence>
<accession>A0A1Y1YMG5</accession>
<reference evidence="3 4" key="1">
    <citation type="submission" date="2016-07" db="EMBL/GenBank/DDBJ databases">
        <title>Pervasive Adenine N6-methylation of Active Genes in Fungi.</title>
        <authorList>
            <consortium name="DOE Joint Genome Institute"/>
            <person name="Mondo S.J."/>
            <person name="Dannebaum R.O."/>
            <person name="Kuo R.C."/>
            <person name="Labutti K."/>
            <person name="Haridas S."/>
            <person name="Kuo A."/>
            <person name="Salamov A."/>
            <person name="Ahrendt S.R."/>
            <person name="Lipzen A."/>
            <person name="Sullivan W."/>
            <person name="Andreopoulos W.B."/>
            <person name="Clum A."/>
            <person name="Lindquist E."/>
            <person name="Daum C."/>
            <person name="Ramamoorthy G.K."/>
            <person name="Gryganskyi A."/>
            <person name="Culley D."/>
            <person name="Magnuson J.K."/>
            <person name="James T.Y."/>
            <person name="O'Malley M.A."/>
            <person name="Stajich J.E."/>
            <person name="Spatafora J.W."/>
            <person name="Visel A."/>
            <person name="Grigoriev I.V."/>
        </authorList>
    </citation>
    <scope>NUCLEOTIDE SEQUENCE [LARGE SCALE GENOMIC DNA]</scope>
    <source>
        <strain evidence="3 4">CBS 115471</strain>
    </source>
</reference>
<gene>
    <name evidence="3" type="ORF">BCR34DRAFT_606683</name>
</gene>
<sequence>MKCFVVVPCRVGSMLLHCRRNTSLKSLRKLGTRRCWRNSRRANAYSKKPSENVKPLQKQSSFSSRAWTPDVADILEKLEKQNKIVEKPADELQKIAQLLRDLRDAKVKSNRAKEVTKEILNLLKTMGWSGLEDRKNIGGHLSLGKK</sequence>
<dbReference type="Proteomes" id="UP000193144">
    <property type="component" value="Unassembled WGS sequence"/>
</dbReference>
<protein>
    <submittedName>
        <fullName evidence="3">Uncharacterized protein</fullName>
    </submittedName>
</protein>
<proteinExistence type="predicted"/>
<dbReference type="AlphaFoldDB" id="A0A1Y1YMG5"/>
<organism evidence="3 4">
    <name type="scientific">Clohesyomyces aquaticus</name>
    <dbReference type="NCBI Taxonomy" id="1231657"/>
    <lineage>
        <taxon>Eukaryota</taxon>
        <taxon>Fungi</taxon>
        <taxon>Dikarya</taxon>
        <taxon>Ascomycota</taxon>
        <taxon>Pezizomycotina</taxon>
        <taxon>Dothideomycetes</taxon>
        <taxon>Pleosporomycetidae</taxon>
        <taxon>Pleosporales</taxon>
        <taxon>Lindgomycetaceae</taxon>
        <taxon>Clohesyomyces</taxon>
    </lineage>
</organism>
<keyword evidence="4" id="KW-1185">Reference proteome</keyword>
<dbReference type="EMBL" id="MCFA01000201">
    <property type="protein sequence ID" value="ORX99210.1"/>
    <property type="molecule type" value="Genomic_DNA"/>
</dbReference>
<evidence type="ECO:0000313" key="3">
    <source>
        <dbReference type="EMBL" id="ORX99210.1"/>
    </source>
</evidence>
<keyword evidence="1" id="KW-0175">Coiled coil</keyword>
<feature type="region of interest" description="Disordered" evidence="2">
    <location>
        <begin position="41"/>
        <end position="61"/>
    </location>
</feature>
<evidence type="ECO:0000313" key="4">
    <source>
        <dbReference type="Proteomes" id="UP000193144"/>
    </source>
</evidence>